<protein>
    <submittedName>
        <fullName evidence="4">GCN5-related N-acetyltransferase</fullName>
    </submittedName>
</protein>
<dbReference type="PATRIC" id="fig|1915.4.peg.9372"/>
<dbReference type="Proteomes" id="UP000092598">
    <property type="component" value="Chromosome"/>
</dbReference>
<keyword evidence="5" id="KW-1185">Reference proteome</keyword>
<dbReference type="InterPro" id="IPR016181">
    <property type="entry name" value="Acyl_CoA_acyltransferase"/>
</dbReference>
<evidence type="ECO:0000313" key="4">
    <source>
        <dbReference type="EMBL" id="ANS70710.1"/>
    </source>
</evidence>
<dbReference type="InterPro" id="IPR050832">
    <property type="entry name" value="Bact_Acetyltransf"/>
</dbReference>
<organism evidence="4 5">
    <name type="scientific">Streptomyces lincolnensis</name>
    <dbReference type="NCBI Taxonomy" id="1915"/>
    <lineage>
        <taxon>Bacteria</taxon>
        <taxon>Bacillati</taxon>
        <taxon>Actinomycetota</taxon>
        <taxon>Actinomycetes</taxon>
        <taxon>Kitasatosporales</taxon>
        <taxon>Streptomycetaceae</taxon>
        <taxon>Streptomyces</taxon>
    </lineage>
</organism>
<evidence type="ECO:0000256" key="1">
    <source>
        <dbReference type="ARBA" id="ARBA00022679"/>
    </source>
</evidence>
<name>A0A1B1MQ27_STRLN</name>
<dbReference type="SUPFAM" id="SSF55729">
    <property type="entry name" value="Acyl-CoA N-acyltransferases (Nat)"/>
    <property type="match status" value="1"/>
</dbReference>
<dbReference type="Gene3D" id="3.40.630.30">
    <property type="match status" value="1"/>
</dbReference>
<dbReference type="EMBL" id="CP016438">
    <property type="protein sequence ID" value="ANS70710.1"/>
    <property type="molecule type" value="Genomic_DNA"/>
</dbReference>
<dbReference type="RefSeq" id="WP_067444430.1">
    <property type="nucleotide sequence ID" value="NZ_CP016438.1"/>
</dbReference>
<dbReference type="CDD" id="cd04301">
    <property type="entry name" value="NAT_SF"/>
    <property type="match status" value="1"/>
</dbReference>
<evidence type="ECO:0000256" key="2">
    <source>
        <dbReference type="ARBA" id="ARBA00023315"/>
    </source>
</evidence>
<keyword evidence="2" id="KW-0012">Acyltransferase</keyword>
<proteinExistence type="predicted"/>
<dbReference type="PROSITE" id="PS51186">
    <property type="entry name" value="GNAT"/>
    <property type="match status" value="1"/>
</dbReference>
<gene>
    <name evidence="4" type="ORF">SLINC_8486</name>
</gene>
<sequence length="326" mass="35645">MTPPAGQRKSGPGPLSIRPLGEADLDRADEIFRVAFGTFLGAPDPKTFFETADYVRTRWAADPQAAFAATVEGEVAGSNFAANWGSVGFFGPLTVRPDLWDQGIGRRLMEPVMDCFNTWENRHLGLFTFAHSPKHLELYRRYGFWPRFLTAIMKKQVAGSAAVPGRVLYGQLPAAEQPDALSLCRALTDAVYEGLSLDREIVATHAQGLGDTILLQGAGSELDGLAVCHCGAGSEAGEDVCFVKFGAVRPGPEAADRFERLLDACEQLAAERGLGQLDAGTNLSRPDAYRRMVDRGFRTWLQGVTMHRPNEPGYSHPDAYVIDDWR</sequence>
<keyword evidence="1 4" id="KW-0808">Transferase</keyword>
<reference evidence="4 5" key="1">
    <citation type="submission" date="2016-07" db="EMBL/GenBank/DDBJ databases">
        <title>Enhancement of antibiotic productionsby engineered nitrateutilization in actinobacteria.</title>
        <authorList>
            <person name="Meng S.C."/>
        </authorList>
    </citation>
    <scope>NUCLEOTIDE SEQUENCE [LARGE SCALE GENOMIC DNA]</scope>
    <source>
        <strain evidence="4 5">NRRL 2936</strain>
    </source>
</reference>
<dbReference type="KEGG" id="sls:SLINC_8486"/>
<feature type="domain" description="N-acetyltransferase" evidence="3">
    <location>
        <begin position="15"/>
        <end position="158"/>
    </location>
</feature>
<dbReference type="PANTHER" id="PTHR43877:SF1">
    <property type="entry name" value="ACETYLTRANSFERASE"/>
    <property type="match status" value="1"/>
</dbReference>
<dbReference type="PANTHER" id="PTHR43877">
    <property type="entry name" value="AMINOALKYLPHOSPHONATE N-ACETYLTRANSFERASE-RELATED-RELATED"/>
    <property type="match status" value="1"/>
</dbReference>
<dbReference type="AlphaFoldDB" id="A0A1B1MQ27"/>
<dbReference type="Pfam" id="PF00583">
    <property type="entry name" value="Acetyltransf_1"/>
    <property type="match status" value="1"/>
</dbReference>
<dbReference type="GO" id="GO:0016747">
    <property type="term" value="F:acyltransferase activity, transferring groups other than amino-acyl groups"/>
    <property type="evidence" value="ECO:0007669"/>
    <property type="project" value="InterPro"/>
</dbReference>
<accession>A0A1B1MQ27</accession>
<evidence type="ECO:0000259" key="3">
    <source>
        <dbReference type="PROSITE" id="PS51186"/>
    </source>
</evidence>
<evidence type="ECO:0000313" key="5">
    <source>
        <dbReference type="Proteomes" id="UP000092598"/>
    </source>
</evidence>
<dbReference type="InterPro" id="IPR000182">
    <property type="entry name" value="GNAT_dom"/>
</dbReference>